<proteinExistence type="predicted"/>
<dbReference type="PANTHER" id="PTHR33498:SF1">
    <property type="entry name" value="TRANSPOSASE FOR INSERTION SEQUENCE ELEMENT IS1557"/>
    <property type="match status" value="1"/>
</dbReference>
<dbReference type="RefSeq" id="WP_353543922.1">
    <property type="nucleotide sequence ID" value="NZ_BAABRN010000077.1"/>
</dbReference>
<comment type="caution">
    <text evidence="2">The sequence shown here is derived from an EMBL/GenBank/DDBJ whole genome shotgun (WGS) entry which is preliminary data.</text>
</comment>
<name>A0ABP9VIN7_9DEIO</name>
<dbReference type="EMBL" id="BAABRN010000077">
    <property type="protein sequence ID" value="GAA5503958.1"/>
    <property type="molecule type" value="Genomic_DNA"/>
</dbReference>
<dbReference type="Pfam" id="PF01610">
    <property type="entry name" value="DDE_Tnp_ISL3"/>
    <property type="match status" value="1"/>
</dbReference>
<evidence type="ECO:0000259" key="1">
    <source>
        <dbReference type="Pfam" id="PF01610"/>
    </source>
</evidence>
<organism evidence="2 3">
    <name type="scientific">Deinococcus xinjiangensis</name>
    <dbReference type="NCBI Taxonomy" id="457454"/>
    <lineage>
        <taxon>Bacteria</taxon>
        <taxon>Thermotogati</taxon>
        <taxon>Deinococcota</taxon>
        <taxon>Deinococci</taxon>
        <taxon>Deinococcales</taxon>
        <taxon>Deinococcaceae</taxon>
        <taxon>Deinococcus</taxon>
    </lineage>
</organism>
<accession>A0ABP9VIN7</accession>
<protein>
    <recommendedName>
        <fullName evidence="1">Transposase IS204/IS1001/IS1096/IS1165 DDE domain-containing protein</fullName>
    </recommendedName>
</protein>
<dbReference type="PANTHER" id="PTHR33498">
    <property type="entry name" value="TRANSPOSASE FOR INSERTION SEQUENCE ELEMENT IS1557"/>
    <property type="match status" value="1"/>
</dbReference>
<keyword evidence="3" id="KW-1185">Reference proteome</keyword>
<evidence type="ECO:0000313" key="3">
    <source>
        <dbReference type="Proteomes" id="UP001458946"/>
    </source>
</evidence>
<reference evidence="2 3" key="1">
    <citation type="submission" date="2024-02" db="EMBL/GenBank/DDBJ databases">
        <title>Deinococcus xinjiangensis NBRC 107630.</title>
        <authorList>
            <person name="Ichikawa N."/>
            <person name="Katano-Makiyama Y."/>
            <person name="Hidaka K."/>
        </authorList>
    </citation>
    <scope>NUCLEOTIDE SEQUENCE [LARGE SCALE GENOMIC DNA]</scope>
    <source>
        <strain evidence="2 3">NBRC 107630</strain>
    </source>
</reference>
<dbReference type="InterPro" id="IPR002560">
    <property type="entry name" value="Transposase_DDE"/>
</dbReference>
<evidence type="ECO:0000313" key="2">
    <source>
        <dbReference type="EMBL" id="GAA5503958.1"/>
    </source>
</evidence>
<sequence length="753" mass="86471">MDDLIESHAAYRLSQVRYDPATQKPSWLGIDEIFWRGQAITVIADIRHGPHPEGVPVSRVIDILPSRDPEILAAFLRRLDQEVSSALGSPWRPVIASDMWGDFRLVIRQVFGGRALHVADRFHVAAKILVDLKEAVSTYHTVQLLSASDRKFKTKQEKLLVGQVANRLTRGYQQALKEDQNVPAFSEKYPADADLLQLAVRLNSLWSASRTQREAIDFFQDWVRRVRNWETEYARKDCPVRAFGRLIHLLDQEGWILEVTNTLRPEARLTTEVIADVTHLRAPEARPPENRFASTARVEQLNRQIRDLERYSPNHRRNPYAGTDWRRWNEEGLFIKYRQRLLHHLNGPPRGRATYAAQLHQPVNCPNCDERLPVPGPARWRKVYDLPLGSSPVQLTYQETTWTCLACGTSGSAAPEVTDGITTRLHLYLQRALGEDITLLELQRRTRAPRQLINELVASLPEPDQARLPRHLGAVTFFWRGLKCVLVTELKTGKPVALLRHDEEHFTPACFRAWLTGEYAADVREVWVETEEWLPRENASSIRYAFDTFATSRIIQRCRQALRRDFTAPFPVPARRTPAFKDMARVLTASRQPKYHMLTDRIYRAERERKREWAMLNPVLNYGDGLLQQLEELLIHQPSDEAIDAWLVEAGDRKQAAESGLTKEQFQQITGALSAIVQKLKPGSATRSAILAGAYFSKQRAERPENAEGQLPQLDQSRTVRTLKDIRDLRVFKSRSPYAWKRLRWIALGGSHE</sequence>
<feature type="domain" description="Transposase IS204/IS1001/IS1096/IS1165 DDE" evidence="1">
    <location>
        <begin position="28"/>
        <end position="230"/>
    </location>
</feature>
<dbReference type="InterPro" id="IPR047951">
    <property type="entry name" value="Transpos_ISL3"/>
</dbReference>
<gene>
    <name evidence="2" type="ORF">Dxin01_03726</name>
</gene>
<dbReference type="Proteomes" id="UP001458946">
    <property type="component" value="Unassembled WGS sequence"/>
</dbReference>